<comment type="caution">
    <text evidence="1">The sequence shown here is derived from an EMBL/GenBank/DDBJ whole genome shotgun (WGS) entry which is preliminary data.</text>
</comment>
<dbReference type="AlphaFoldDB" id="A0A0F9NNI0"/>
<organism evidence="1">
    <name type="scientific">marine sediment metagenome</name>
    <dbReference type="NCBI Taxonomy" id="412755"/>
    <lineage>
        <taxon>unclassified sequences</taxon>
        <taxon>metagenomes</taxon>
        <taxon>ecological metagenomes</taxon>
    </lineage>
</organism>
<reference evidence="1" key="1">
    <citation type="journal article" date="2015" name="Nature">
        <title>Complex archaea that bridge the gap between prokaryotes and eukaryotes.</title>
        <authorList>
            <person name="Spang A."/>
            <person name="Saw J.H."/>
            <person name="Jorgensen S.L."/>
            <person name="Zaremba-Niedzwiedzka K."/>
            <person name="Martijn J."/>
            <person name="Lind A.E."/>
            <person name="van Eijk R."/>
            <person name="Schleper C."/>
            <person name="Guy L."/>
            <person name="Ettema T.J."/>
        </authorList>
    </citation>
    <scope>NUCLEOTIDE SEQUENCE</scope>
</reference>
<name>A0A0F9NNI0_9ZZZZ</name>
<proteinExistence type="predicted"/>
<gene>
    <name evidence="1" type="ORF">LCGC14_1239310</name>
</gene>
<protein>
    <submittedName>
        <fullName evidence="1">Uncharacterized protein</fullName>
    </submittedName>
</protein>
<evidence type="ECO:0000313" key="1">
    <source>
        <dbReference type="EMBL" id="KKM90365.1"/>
    </source>
</evidence>
<accession>A0A0F9NNI0</accession>
<dbReference type="EMBL" id="LAZR01006680">
    <property type="protein sequence ID" value="KKM90365.1"/>
    <property type="molecule type" value="Genomic_DNA"/>
</dbReference>
<sequence length="69" mass="8601">MISPDQLAPARCNFRVHVRDTYRHVGGKQHFKMHYKRRRCKRKIKCEEKFCWQHQEWQDTTDAWLELEL</sequence>